<dbReference type="RefSeq" id="XP_002678777.1">
    <property type="nucleotide sequence ID" value="XM_002678731.1"/>
</dbReference>
<feature type="repeat" description="Solcar" evidence="4">
    <location>
        <begin position="237"/>
        <end position="333"/>
    </location>
</feature>
<dbReference type="eggNOG" id="KOG0765">
    <property type="taxonomic scope" value="Eukaryota"/>
</dbReference>
<sequence>MISSDGLGGSIKSIQTINNSVEATTNGGEHHPDIETHWNKLDKTKYYSIGVVASYGLRSIFFPISLIGAHQVANLHAHESMSTVAKRIYSQQGIRGFYRGYFTAASGKCMVQFTYLSSLELINQYLLLVCFILLYYCELLIAGLLAEMLSNFIVVPFDVVSQRMMISNVTHPNEHVKLSSVIKEVWRMEGLRGFYRGMLTTLATYGPESAFCWGTFSALRENMSDKLAPQFKRDFDLMVVTSVISGACTGFLSALIFHPWDIIRLRIQTGISSSESDSLNQHKFGTSSVRQVVVDLLKREGWRGFTKGIFSKVMYNSGTCSLAMTVYSVLKWTSRKQESD</sequence>
<dbReference type="OMA" id="TRFRNCK"/>
<dbReference type="InterPro" id="IPR023395">
    <property type="entry name" value="MCP_dom_sf"/>
</dbReference>
<dbReference type="SUPFAM" id="SSF103506">
    <property type="entry name" value="Mitochondrial carrier"/>
    <property type="match status" value="1"/>
</dbReference>
<dbReference type="PANTHER" id="PTHR46080">
    <property type="entry name" value="MITOCHONDRIAL SUBSTRATE CARRIER FAMILY PROTEIN J"/>
    <property type="match status" value="1"/>
</dbReference>
<dbReference type="PROSITE" id="PS50920">
    <property type="entry name" value="SOLCAR"/>
    <property type="match status" value="2"/>
</dbReference>
<feature type="transmembrane region" description="Helical" evidence="6">
    <location>
        <begin position="237"/>
        <end position="257"/>
    </location>
</feature>
<keyword evidence="2 4" id="KW-0812">Transmembrane</keyword>
<feature type="transmembrane region" description="Helical" evidence="6">
    <location>
        <begin position="125"/>
        <end position="146"/>
    </location>
</feature>
<keyword evidence="6" id="KW-1133">Transmembrane helix</keyword>
<dbReference type="AlphaFoldDB" id="D2VAZ5"/>
<evidence type="ECO:0000256" key="3">
    <source>
        <dbReference type="ARBA" id="ARBA00023136"/>
    </source>
</evidence>
<dbReference type="InterPro" id="IPR018108">
    <property type="entry name" value="MCP_transmembrane"/>
</dbReference>
<evidence type="ECO:0000256" key="5">
    <source>
        <dbReference type="RuleBase" id="RU000488"/>
    </source>
</evidence>
<dbReference type="GeneID" id="8859343"/>
<dbReference type="KEGG" id="ngr:NAEGRDRAFT_32522"/>
<protein>
    <submittedName>
        <fullName evidence="7">Predicted protein</fullName>
    </submittedName>
</protein>
<dbReference type="PANTHER" id="PTHR46080:SF18">
    <property type="entry name" value="MITOCHONDRIAL SUBSTRATE CARRIER FAMILY PROTEIN J"/>
    <property type="match status" value="1"/>
</dbReference>
<feature type="repeat" description="Solcar" evidence="4">
    <location>
        <begin position="134"/>
        <end position="222"/>
    </location>
</feature>
<proteinExistence type="inferred from homology"/>
<accession>D2VAZ5</accession>
<keyword evidence="3 4" id="KW-0472">Membrane</keyword>
<evidence type="ECO:0000256" key="2">
    <source>
        <dbReference type="ARBA" id="ARBA00022692"/>
    </source>
</evidence>
<organism evidence="8">
    <name type="scientific">Naegleria gruberi</name>
    <name type="common">Amoeba</name>
    <dbReference type="NCBI Taxonomy" id="5762"/>
    <lineage>
        <taxon>Eukaryota</taxon>
        <taxon>Discoba</taxon>
        <taxon>Heterolobosea</taxon>
        <taxon>Tetramitia</taxon>
        <taxon>Eutetramitia</taxon>
        <taxon>Vahlkampfiidae</taxon>
        <taxon>Naegleria</taxon>
    </lineage>
</organism>
<dbReference type="Pfam" id="PF00153">
    <property type="entry name" value="Mito_carr"/>
    <property type="match status" value="3"/>
</dbReference>
<comment type="similarity">
    <text evidence="5">Belongs to the mitochondrial carrier (TC 2.A.29) family.</text>
</comment>
<evidence type="ECO:0000256" key="6">
    <source>
        <dbReference type="SAM" id="Phobius"/>
    </source>
</evidence>
<evidence type="ECO:0000256" key="4">
    <source>
        <dbReference type="PROSITE-ProRule" id="PRU00282"/>
    </source>
</evidence>
<dbReference type="VEuPathDB" id="AmoebaDB:NAEGRDRAFT_32522"/>
<name>D2VAZ5_NAEGR</name>
<keyword evidence="5" id="KW-0813">Transport</keyword>
<evidence type="ECO:0000313" key="8">
    <source>
        <dbReference type="Proteomes" id="UP000006671"/>
    </source>
</evidence>
<dbReference type="EMBL" id="GG738860">
    <property type="protein sequence ID" value="EFC46033.1"/>
    <property type="molecule type" value="Genomic_DNA"/>
</dbReference>
<keyword evidence="8" id="KW-1185">Reference proteome</keyword>
<dbReference type="Proteomes" id="UP000006671">
    <property type="component" value="Unassembled WGS sequence"/>
</dbReference>
<dbReference type="OrthoDB" id="250329at2759"/>
<evidence type="ECO:0000313" key="7">
    <source>
        <dbReference type="EMBL" id="EFC46033.1"/>
    </source>
</evidence>
<dbReference type="Gene3D" id="1.50.40.10">
    <property type="entry name" value="Mitochondrial carrier domain"/>
    <property type="match status" value="1"/>
</dbReference>
<evidence type="ECO:0000256" key="1">
    <source>
        <dbReference type="ARBA" id="ARBA00004141"/>
    </source>
</evidence>
<reference evidence="7 8" key="1">
    <citation type="journal article" date="2010" name="Cell">
        <title>The genome of Naegleria gruberi illuminates early eukaryotic versatility.</title>
        <authorList>
            <person name="Fritz-Laylin L.K."/>
            <person name="Prochnik S.E."/>
            <person name="Ginger M.L."/>
            <person name="Dacks J.B."/>
            <person name="Carpenter M.L."/>
            <person name="Field M.C."/>
            <person name="Kuo A."/>
            <person name="Paredez A."/>
            <person name="Chapman J."/>
            <person name="Pham J."/>
            <person name="Shu S."/>
            <person name="Neupane R."/>
            <person name="Cipriano M."/>
            <person name="Mancuso J."/>
            <person name="Tu H."/>
            <person name="Salamov A."/>
            <person name="Lindquist E."/>
            <person name="Shapiro H."/>
            <person name="Lucas S."/>
            <person name="Grigoriev I.V."/>
            <person name="Cande W.Z."/>
            <person name="Fulton C."/>
            <person name="Rokhsar D.S."/>
            <person name="Dawson S.C."/>
        </authorList>
    </citation>
    <scope>NUCLEOTIDE SEQUENCE [LARGE SCALE GENOMIC DNA]</scope>
    <source>
        <strain evidence="7 8">NEG-M</strain>
    </source>
</reference>
<gene>
    <name evidence="7" type="ORF">NAEGRDRAFT_32522</name>
</gene>
<dbReference type="InParanoid" id="D2VAZ5"/>
<dbReference type="GO" id="GO:0016020">
    <property type="term" value="C:membrane"/>
    <property type="evidence" value="ECO:0007669"/>
    <property type="project" value="UniProtKB-SubCell"/>
</dbReference>
<comment type="subcellular location">
    <subcellularLocation>
        <location evidence="1">Membrane</location>
        <topology evidence="1">Multi-pass membrane protein</topology>
    </subcellularLocation>
</comment>